<evidence type="ECO:0000313" key="2">
    <source>
        <dbReference type="EMBL" id="SFP78185.1"/>
    </source>
</evidence>
<organism evidence="2 3">
    <name type="scientific">Amycolatopsis arida</name>
    <dbReference type="NCBI Taxonomy" id="587909"/>
    <lineage>
        <taxon>Bacteria</taxon>
        <taxon>Bacillati</taxon>
        <taxon>Actinomycetota</taxon>
        <taxon>Actinomycetes</taxon>
        <taxon>Pseudonocardiales</taxon>
        <taxon>Pseudonocardiaceae</taxon>
        <taxon>Amycolatopsis</taxon>
    </lineage>
</organism>
<dbReference type="STRING" id="587909.SAMN05421810_103396"/>
<proteinExistence type="predicted"/>
<dbReference type="RefSeq" id="WP_243859450.1">
    <property type="nucleotide sequence ID" value="NZ_FOWW01000003.1"/>
</dbReference>
<evidence type="ECO:0000259" key="1">
    <source>
        <dbReference type="Pfam" id="PF18029"/>
    </source>
</evidence>
<gene>
    <name evidence="2" type="ORF">SAMN05421810_103396</name>
</gene>
<dbReference type="Gene3D" id="3.10.180.10">
    <property type="entry name" value="2,3-Dihydroxybiphenyl 1,2-Dioxygenase, domain 1"/>
    <property type="match status" value="1"/>
</dbReference>
<dbReference type="PANTHER" id="PTHR35908:SF1">
    <property type="entry name" value="CONSERVED PROTEIN"/>
    <property type="match status" value="1"/>
</dbReference>
<dbReference type="InterPro" id="IPR029068">
    <property type="entry name" value="Glyas_Bleomycin-R_OHBP_Dase"/>
</dbReference>
<name>A0A1I5T5A6_9PSEU</name>
<feature type="domain" description="Glyoxalase-like" evidence="1">
    <location>
        <begin position="4"/>
        <end position="151"/>
    </location>
</feature>
<protein>
    <recommendedName>
        <fullName evidence="1">Glyoxalase-like domain-containing protein</fullName>
    </recommendedName>
</protein>
<accession>A0A1I5T5A6</accession>
<dbReference type="AlphaFoldDB" id="A0A1I5T5A6"/>
<sequence>MELQLTVDCADPGRMVAFWAEALRELGYVPEPPPSGFATWRAYWQAVGVPPEELPPGTGEAPESLVDPTGRWPRIWFQQVPEPKVTKNRMHLDLKMGGGRDVPLAERTRRVDTAVERLTAAGATVLRTMDEPGRDYYCVVLRDPEGTEFCVG</sequence>
<evidence type="ECO:0000313" key="3">
    <source>
        <dbReference type="Proteomes" id="UP000198727"/>
    </source>
</evidence>
<dbReference type="Proteomes" id="UP000198727">
    <property type="component" value="Unassembled WGS sequence"/>
</dbReference>
<dbReference type="PANTHER" id="PTHR35908">
    <property type="entry name" value="HYPOTHETICAL FUSION PROTEIN"/>
    <property type="match status" value="1"/>
</dbReference>
<reference evidence="3" key="1">
    <citation type="submission" date="2016-10" db="EMBL/GenBank/DDBJ databases">
        <authorList>
            <person name="Varghese N."/>
            <person name="Submissions S."/>
        </authorList>
    </citation>
    <scope>NUCLEOTIDE SEQUENCE [LARGE SCALE GENOMIC DNA]</scope>
    <source>
        <strain evidence="3">CGMCC 4.5579</strain>
    </source>
</reference>
<dbReference type="Pfam" id="PF18029">
    <property type="entry name" value="Glyoxalase_6"/>
    <property type="match status" value="1"/>
</dbReference>
<dbReference type="EMBL" id="FOWW01000003">
    <property type="protein sequence ID" value="SFP78185.1"/>
    <property type="molecule type" value="Genomic_DNA"/>
</dbReference>
<dbReference type="InterPro" id="IPR041581">
    <property type="entry name" value="Glyoxalase_6"/>
</dbReference>
<dbReference type="SUPFAM" id="SSF54593">
    <property type="entry name" value="Glyoxalase/Bleomycin resistance protein/Dihydroxybiphenyl dioxygenase"/>
    <property type="match status" value="1"/>
</dbReference>
<keyword evidence="3" id="KW-1185">Reference proteome</keyword>